<dbReference type="RefSeq" id="WP_086727885.1">
    <property type="nucleotide sequence ID" value="NZ_MUBM01000206.1"/>
</dbReference>
<accession>A0ABV1WEK2</accession>
<feature type="domain" description="MOSC" evidence="1">
    <location>
        <begin position="18"/>
        <end position="168"/>
    </location>
</feature>
<dbReference type="PANTHER" id="PTHR36930:SF1">
    <property type="entry name" value="MOSC DOMAIN-CONTAINING PROTEIN"/>
    <property type="match status" value="1"/>
</dbReference>
<dbReference type="Gene3D" id="2.40.33.20">
    <property type="entry name" value="PK beta-barrel domain-like"/>
    <property type="match status" value="1"/>
</dbReference>
<evidence type="ECO:0000313" key="3">
    <source>
        <dbReference type="Proteomes" id="UP001458415"/>
    </source>
</evidence>
<evidence type="ECO:0000313" key="2">
    <source>
        <dbReference type="EMBL" id="MER6982616.1"/>
    </source>
</evidence>
<dbReference type="EMBL" id="JBEPCU010001091">
    <property type="protein sequence ID" value="MER6982616.1"/>
    <property type="molecule type" value="Genomic_DNA"/>
</dbReference>
<dbReference type="PANTHER" id="PTHR36930">
    <property type="entry name" value="METAL-SULFUR CLUSTER BIOSYNTHESIS PROTEINS YUAD-RELATED"/>
    <property type="match status" value="1"/>
</dbReference>
<organism evidence="2 3">
    <name type="scientific">Streptomyces carpinensis</name>
    <dbReference type="NCBI Taxonomy" id="66369"/>
    <lineage>
        <taxon>Bacteria</taxon>
        <taxon>Bacillati</taxon>
        <taxon>Actinomycetota</taxon>
        <taxon>Actinomycetes</taxon>
        <taxon>Kitasatosporales</taxon>
        <taxon>Streptomycetaceae</taxon>
        <taxon>Streptomyces</taxon>
    </lineage>
</organism>
<keyword evidence="3" id="KW-1185">Reference proteome</keyword>
<sequence length="180" mass="19208">MGATVTAVSSNAEYSFTKPNRDSITLLAGLGVEGDVHAGVTVKHRSRVAQDPTQPNLRQVHLIHEELFTEVAGVGFQVTPGQLGENITTRGIDLLALPVGTLLRIGDEAVLEVTGLRNPCLQIDRFQDGLLKQVVGRDPAGNIVRKAGIMSVVREGGVVRPGDMIAAELPEGPHRPLDRV</sequence>
<dbReference type="Proteomes" id="UP001458415">
    <property type="component" value="Unassembled WGS sequence"/>
</dbReference>
<evidence type="ECO:0000259" key="1">
    <source>
        <dbReference type="PROSITE" id="PS51340"/>
    </source>
</evidence>
<dbReference type="InterPro" id="IPR052716">
    <property type="entry name" value="MOSC_domain"/>
</dbReference>
<gene>
    <name evidence="2" type="ORF">ABT317_38060</name>
</gene>
<name>A0ABV1WEK2_9ACTN</name>
<comment type="caution">
    <text evidence="2">The sequence shown here is derived from an EMBL/GenBank/DDBJ whole genome shotgun (WGS) entry which is preliminary data.</text>
</comment>
<dbReference type="InterPro" id="IPR011037">
    <property type="entry name" value="Pyrv_Knase-like_insert_dom_sf"/>
</dbReference>
<proteinExistence type="predicted"/>
<dbReference type="Pfam" id="PF03473">
    <property type="entry name" value="MOSC"/>
    <property type="match status" value="1"/>
</dbReference>
<dbReference type="InterPro" id="IPR005302">
    <property type="entry name" value="MoCF_Sase_C"/>
</dbReference>
<protein>
    <submittedName>
        <fullName evidence="2">MOSC domain-containing protein</fullName>
    </submittedName>
</protein>
<reference evidence="2 3" key="1">
    <citation type="submission" date="2024-06" db="EMBL/GenBank/DDBJ databases">
        <title>The Natural Products Discovery Center: Release of the First 8490 Sequenced Strains for Exploring Actinobacteria Biosynthetic Diversity.</title>
        <authorList>
            <person name="Kalkreuter E."/>
            <person name="Kautsar S.A."/>
            <person name="Yang D."/>
            <person name="Bader C.D."/>
            <person name="Teijaro C.N."/>
            <person name="Fluegel L."/>
            <person name="Davis C.M."/>
            <person name="Simpson J.R."/>
            <person name="Lauterbach L."/>
            <person name="Steele A.D."/>
            <person name="Gui C."/>
            <person name="Meng S."/>
            <person name="Li G."/>
            <person name="Viehrig K."/>
            <person name="Ye F."/>
            <person name="Su P."/>
            <person name="Kiefer A.F."/>
            <person name="Nichols A."/>
            <person name="Cepeda A.J."/>
            <person name="Yan W."/>
            <person name="Fan B."/>
            <person name="Jiang Y."/>
            <person name="Adhikari A."/>
            <person name="Zheng C.-J."/>
            <person name="Schuster L."/>
            <person name="Cowan T.M."/>
            <person name="Smanski M.J."/>
            <person name="Chevrette M.G."/>
            <person name="De Carvalho L.P.S."/>
            <person name="Shen B."/>
        </authorList>
    </citation>
    <scope>NUCLEOTIDE SEQUENCE [LARGE SCALE GENOMIC DNA]</scope>
    <source>
        <strain evidence="2 3">NPDC000634</strain>
    </source>
</reference>
<dbReference type="PROSITE" id="PS51340">
    <property type="entry name" value="MOSC"/>
    <property type="match status" value="1"/>
</dbReference>
<dbReference type="SUPFAM" id="SSF50800">
    <property type="entry name" value="PK beta-barrel domain-like"/>
    <property type="match status" value="1"/>
</dbReference>